<dbReference type="EMBL" id="JABMKX010000001">
    <property type="protein sequence ID" value="NQX44001.1"/>
    <property type="molecule type" value="Genomic_DNA"/>
</dbReference>
<dbReference type="RefSeq" id="WP_173126693.1">
    <property type="nucleotide sequence ID" value="NZ_JABMKX010000001.1"/>
</dbReference>
<dbReference type="PANTHER" id="PTHR45982">
    <property type="entry name" value="REGULATOR OF CHROMOSOME CONDENSATION"/>
    <property type="match status" value="1"/>
</dbReference>
<reference evidence="2 3" key="1">
    <citation type="submission" date="2020-05" db="EMBL/GenBank/DDBJ databases">
        <title>Paenibacillus glebae, sp. nov., Paenibacillus humi sp. nov., Paenibacillus pedi sp. nov., Paenibacillus terrestris sp. nov. and Paenibacillus terricola sp. nov., isolated from a forest top soil sample.</title>
        <authorList>
            <person name="Qi S."/>
            <person name="Carlier A."/>
            <person name="Cnockaert M."/>
            <person name="Vandamme P."/>
        </authorList>
    </citation>
    <scope>NUCLEOTIDE SEQUENCE [LARGE SCALE GENOMIC DNA]</scope>
    <source>
        <strain evidence="2 3">LMG 29502</strain>
    </source>
</reference>
<keyword evidence="3" id="KW-1185">Reference proteome</keyword>
<proteinExistence type="predicted"/>
<feature type="signal peptide" evidence="1">
    <location>
        <begin position="1"/>
        <end position="28"/>
    </location>
</feature>
<keyword evidence="1" id="KW-0732">Signal</keyword>
<evidence type="ECO:0000313" key="2">
    <source>
        <dbReference type="EMBL" id="NQX44001.1"/>
    </source>
</evidence>
<protein>
    <submittedName>
        <fullName evidence="2">Chromosome condensation regulator RCC1</fullName>
    </submittedName>
</protein>
<dbReference type="Proteomes" id="UP000711047">
    <property type="component" value="Unassembled WGS sequence"/>
</dbReference>
<gene>
    <name evidence="2" type="ORF">HQN87_01550</name>
</gene>
<dbReference type="Pfam" id="PF00415">
    <property type="entry name" value="RCC1"/>
    <property type="match status" value="1"/>
</dbReference>
<comment type="caution">
    <text evidence="2">The sequence shown here is derived from an EMBL/GenBank/DDBJ whole genome shotgun (WGS) entry which is preliminary data.</text>
</comment>
<organism evidence="2 3">
    <name type="scientific">Paenibacillus tritici</name>
    <dbReference type="NCBI Taxonomy" id="1873425"/>
    <lineage>
        <taxon>Bacteria</taxon>
        <taxon>Bacillati</taxon>
        <taxon>Bacillota</taxon>
        <taxon>Bacilli</taxon>
        <taxon>Bacillales</taxon>
        <taxon>Paenibacillaceae</taxon>
        <taxon>Paenibacillus</taxon>
    </lineage>
</organism>
<name>A0ABX2DKM1_9BACL</name>
<dbReference type="InterPro" id="IPR051553">
    <property type="entry name" value="Ran_GTPase-activating"/>
</dbReference>
<sequence length="489" mass="52205">MSRKSMVQLIVCMLVLSLCLPAGKEAAAAPGVRPVSVSGGSAHGIAAWSDGTVTGWGYNKNGQAGDGTSINQYIPKKVEGLSGIVQVAAAGSVSFALSKEGEVWGWGQDYSSYIQNDPLLPNQRRGGPVKLEGLQQIAFITTNGALGIAVTKDGTAILWYPSYDPPGVLPVQIRYLKLPAISGIKSALINGNDALFLTKDGSVKQMSIYHSYYNRIRLESDPVSIATLASSAITGMAASQGELFLLRSDGQVLRWNKGLQAPSAVAGLNNVYKLDTGFYRLYTLKRNGTLWKSDYSSGTLVKPIQIKKGIHISNIWGSSGAFGFAQDKDGTLLGWGDSFDTGLATGRGSATKDEAGYILAPVLQPLVFFVNGQPFSFYGSASVQDGKLYVPQTSVFKALGVQVSTSTSNPDPKPGNSRSTVWSFVYGDKTLQVKLSDPLEVSVNGKKSDREFTMNRLPDSTQLPLEVICELLGIGLQWNKVTGEVKLGN</sequence>
<evidence type="ECO:0000256" key="1">
    <source>
        <dbReference type="SAM" id="SignalP"/>
    </source>
</evidence>
<dbReference type="PANTHER" id="PTHR45982:SF1">
    <property type="entry name" value="REGULATOR OF CHROMOSOME CONDENSATION"/>
    <property type="match status" value="1"/>
</dbReference>
<dbReference type="InterPro" id="IPR000408">
    <property type="entry name" value="Reg_chr_condens"/>
</dbReference>
<accession>A0ABX2DKM1</accession>
<dbReference type="Gene3D" id="2.130.10.30">
    <property type="entry name" value="Regulator of chromosome condensation 1/beta-lactamase-inhibitor protein II"/>
    <property type="match status" value="2"/>
</dbReference>
<dbReference type="SUPFAM" id="SSF50985">
    <property type="entry name" value="RCC1/BLIP-II"/>
    <property type="match status" value="2"/>
</dbReference>
<feature type="chain" id="PRO_5045461334" evidence="1">
    <location>
        <begin position="29"/>
        <end position="489"/>
    </location>
</feature>
<dbReference type="PROSITE" id="PS50012">
    <property type="entry name" value="RCC1_3"/>
    <property type="match status" value="1"/>
</dbReference>
<dbReference type="InterPro" id="IPR009091">
    <property type="entry name" value="RCC1/BLIP-II"/>
</dbReference>
<evidence type="ECO:0000313" key="3">
    <source>
        <dbReference type="Proteomes" id="UP000711047"/>
    </source>
</evidence>